<dbReference type="EMBL" id="MK864083">
    <property type="protein sequence ID" value="QEA03473.1"/>
    <property type="molecule type" value="mRNA"/>
</dbReference>
<dbReference type="Pfam" id="PF00135">
    <property type="entry name" value="COesterase"/>
    <property type="match status" value="1"/>
</dbReference>
<dbReference type="Gene3D" id="3.40.50.1820">
    <property type="entry name" value="alpha/beta hydrolase"/>
    <property type="match status" value="1"/>
</dbReference>
<proteinExistence type="evidence at transcript level"/>
<feature type="chain" id="PRO_5023060392" evidence="5">
    <location>
        <begin position="19"/>
        <end position="506"/>
    </location>
</feature>
<dbReference type="InterPro" id="IPR029058">
    <property type="entry name" value="AB_hydrolase_fold"/>
</dbReference>
<accession>A0A5B8R4P3</accession>
<keyword evidence="3" id="KW-0378">Hydrolase</keyword>
<evidence type="ECO:0000259" key="6">
    <source>
        <dbReference type="Pfam" id="PF00135"/>
    </source>
</evidence>
<dbReference type="PANTHER" id="PTHR43142:SF1">
    <property type="entry name" value="CARBOXYLIC ESTER HYDROLASE"/>
    <property type="match status" value="1"/>
</dbReference>
<evidence type="ECO:0000256" key="4">
    <source>
        <dbReference type="ARBA" id="ARBA00023180"/>
    </source>
</evidence>
<dbReference type="InterPro" id="IPR002018">
    <property type="entry name" value="CarbesteraseB"/>
</dbReference>
<dbReference type="SUPFAM" id="SSF53474">
    <property type="entry name" value="alpha/beta-Hydrolases"/>
    <property type="match status" value="1"/>
</dbReference>
<keyword evidence="5" id="KW-0732">Signal</keyword>
<protein>
    <submittedName>
        <fullName evidence="7">Carboxylesterase</fullName>
    </submittedName>
</protein>
<keyword evidence="2" id="KW-0719">Serine esterase</keyword>
<name>A0A5B8R4P3_PLOIN</name>
<organism evidence="7">
    <name type="scientific">Plodia interpunctella</name>
    <name type="common">Indianmeal moth</name>
    <dbReference type="NCBI Taxonomy" id="58824"/>
    <lineage>
        <taxon>Eukaryota</taxon>
        <taxon>Metazoa</taxon>
        <taxon>Ecdysozoa</taxon>
        <taxon>Arthropoda</taxon>
        <taxon>Hexapoda</taxon>
        <taxon>Insecta</taxon>
        <taxon>Pterygota</taxon>
        <taxon>Neoptera</taxon>
        <taxon>Endopterygota</taxon>
        <taxon>Lepidoptera</taxon>
        <taxon>Glossata</taxon>
        <taxon>Ditrysia</taxon>
        <taxon>Pyraloidea</taxon>
        <taxon>Pyralidae</taxon>
        <taxon>Phycitinae</taxon>
        <taxon>Plodia</taxon>
    </lineage>
</organism>
<evidence type="ECO:0000256" key="3">
    <source>
        <dbReference type="ARBA" id="ARBA00022801"/>
    </source>
</evidence>
<dbReference type="GO" id="GO:0052689">
    <property type="term" value="F:carboxylic ester hydrolase activity"/>
    <property type="evidence" value="ECO:0007669"/>
    <property type="project" value="UniProtKB-KW"/>
</dbReference>
<comment type="similarity">
    <text evidence="1">Belongs to the type-B carboxylesterase/lipase family.</text>
</comment>
<dbReference type="PANTHER" id="PTHR43142">
    <property type="entry name" value="CARBOXYLIC ESTER HYDROLASE"/>
    <property type="match status" value="1"/>
</dbReference>
<feature type="domain" description="Carboxylesterase type B" evidence="6">
    <location>
        <begin position="21"/>
        <end position="502"/>
    </location>
</feature>
<sequence length="506" mass="57845">MFLKSLNIFLLLIADVALHTVQVKVEQGTVIGIRLSTVFEKKLYYAFYGVPYAQPPVGELRFKDPKPAKKWETPFDASLEYHGACSQAHIVHKQGLYGFENCLNMNIYTPHLPKDGNNNLKPVIVWIHGYAFTSSFSHIHGADFIINNDVLFVSVTHRIGVFGFLKKNETDTHANMGLKDIVRALQWIRRNIKKFGGDHNQITVMGNGSASTFLSILLMTKFKKLFSKMILHSGALYSPSLFQTDHILERDRLLKALKKITLDDLDTAETKDIILASANIYTSKELINFQRPIIPFMPTLEEKSKMALVTNDPLKENLKHNTPILIGFNSQESISEAIPFIHNPRFLKSFEAFFKFMVPFTGKCRYNYTSKKYTEISDKIKNKYFAGSITEHSLDNFLRYVSDLLIYPILQFINTSLNKKKDNMYVYKFNYVGNFSAVKRNSLANANVRVKGAAAGDEICYVLKCEPLWEDYVRIIPDANNKDRKLIAEMANLWSNFANYGNFFVA</sequence>
<evidence type="ECO:0000256" key="5">
    <source>
        <dbReference type="SAM" id="SignalP"/>
    </source>
</evidence>
<keyword evidence="4" id="KW-0325">Glycoprotein</keyword>
<dbReference type="AlphaFoldDB" id="A0A5B8R4P3"/>
<reference evidence="7" key="1">
    <citation type="submission" date="2019-04" db="EMBL/GenBank/DDBJ databases">
        <authorList>
            <person name="Zhang T.Jr."/>
        </authorList>
    </citation>
    <scope>NUCLEOTIDE SEQUENCE</scope>
    <source>
        <strain evidence="7">PintCXE23</strain>
    </source>
</reference>
<evidence type="ECO:0000256" key="1">
    <source>
        <dbReference type="ARBA" id="ARBA00005964"/>
    </source>
</evidence>
<evidence type="ECO:0000256" key="2">
    <source>
        <dbReference type="ARBA" id="ARBA00022487"/>
    </source>
</evidence>
<evidence type="ECO:0000313" key="7">
    <source>
        <dbReference type="EMBL" id="QEA03473.1"/>
    </source>
</evidence>
<feature type="signal peptide" evidence="5">
    <location>
        <begin position="1"/>
        <end position="18"/>
    </location>
</feature>